<organism evidence="2 3">
    <name type="scientific">Thyridium curvatum</name>
    <dbReference type="NCBI Taxonomy" id="1093900"/>
    <lineage>
        <taxon>Eukaryota</taxon>
        <taxon>Fungi</taxon>
        <taxon>Dikarya</taxon>
        <taxon>Ascomycota</taxon>
        <taxon>Pezizomycotina</taxon>
        <taxon>Sordariomycetes</taxon>
        <taxon>Sordariomycetidae</taxon>
        <taxon>Thyridiales</taxon>
        <taxon>Thyridiaceae</taxon>
        <taxon>Thyridium</taxon>
    </lineage>
</organism>
<evidence type="ECO:0000313" key="2">
    <source>
        <dbReference type="EMBL" id="TPX09469.1"/>
    </source>
</evidence>
<proteinExistence type="predicted"/>
<protein>
    <recommendedName>
        <fullName evidence="4">ADF-H domain-containing protein</fullName>
    </recommendedName>
</protein>
<feature type="compositionally biased region" description="Basic and acidic residues" evidence="1">
    <location>
        <begin position="536"/>
        <end position="547"/>
    </location>
</feature>
<dbReference type="OrthoDB" id="74412at2759"/>
<dbReference type="InterPro" id="IPR029006">
    <property type="entry name" value="ADF-H/Gelsolin-like_dom_sf"/>
</dbReference>
<feature type="compositionally biased region" description="Acidic residues" evidence="1">
    <location>
        <begin position="587"/>
        <end position="601"/>
    </location>
</feature>
<dbReference type="GeneID" id="41976804"/>
<feature type="region of interest" description="Disordered" evidence="1">
    <location>
        <begin position="151"/>
        <end position="438"/>
    </location>
</feature>
<feature type="compositionally biased region" description="Low complexity" evidence="1">
    <location>
        <begin position="1153"/>
        <end position="1162"/>
    </location>
</feature>
<feature type="compositionally biased region" description="Acidic residues" evidence="1">
    <location>
        <begin position="421"/>
        <end position="433"/>
    </location>
</feature>
<feature type="compositionally biased region" description="Basic and acidic residues" evidence="1">
    <location>
        <begin position="986"/>
        <end position="1001"/>
    </location>
</feature>
<dbReference type="RefSeq" id="XP_030991180.1">
    <property type="nucleotide sequence ID" value="XM_031144313.1"/>
</dbReference>
<dbReference type="SUPFAM" id="SSF55753">
    <property type="entry name" value="Actin depolymerizing proteins"/>
    <property type="match status" value="1"/>
</dbReference>
<feature type="region of interest" description="Disordered" evidence="1">
    <location>
        <begin position="840"/>
        <end position="932"/>
    </location>
</feature>
<feature type="compositionally biased region" description="Polar residues" evidence="1">
    <location>
        <begin position="646"/>
        <end position="667"/>
    </location>
</feature>
<name>A0A507AWU8_9PEZI</name>
<feature type="compositionally biased region" description="Polar residues" evidence="1">
    <location>
        <begin position="891"/>
        <end position="900"/>
    </location>
</feature>
<feature type="compositionally biased region" description="Acidic residues" evidence="1">
    <location>
        <begin position="507"/>
        <end position="535"/>
    </location>
</feature>
<feature type="region of interest" description="Disordered" evidence="1">
    <location>
        <begin position="978"/>
        <end position="1191"/>
    </location>
</feature>
<feature type="compositionally biased region" description="Basic and acidic residues" evidence="1">
    <location>
        <begin position="401"/>
        <end position="412"/>
    </location>
</feature>
<feature type="compositionally biased region" description="Acidic residues" evidence="1">
    <location>
        <begin position="548"/>
        <end position="557"/>
    </location>
</feature>
<gene>
    <name evidence="2" type="ORF">E0L32_009357</name>
</gene>
<feature type="compositionally biased region" description="Basic and acidic residues" evidence="1">
    <location>
        <begin position="168"/>
        <end position="179"/>
    </location>
</feature>
<feature type="compositionally biased region" description="Polar residues" evidence="1">
    <location>
        <begin position="1051"/>
        <end position="1060"/>
    </location>
</feature>
<feature type="compositionally biased region" description="Low complexity" evidence="1">
    <location>
        <begin position="1180"/>
        <end position="1191"/>
    </location>
</feature>
<feature type="compositionally biased region" description="Polar residues" evidence="1">
    <location>
        <begin position="342"/>
        <end position="355"/>
    </location>
</feature>
<evidence type="ECO:0000313" key="3">
    <source>
        <dbReference type="Proteomes" id="UP000319257"/>
    </source>
</evidence>
<feature type="compositionally biased region" description="Polar residues" evidence="1">
    <location>
        <begin position="617"/>
        <end position="633"/>
    </location>
</feature>
<sequence>MSLNGLDDLKIREAHETAAAEPGGWFLLKYASRDEVELLGRGNGGIVEIRNSIAQYEEASPLFGFLRYRRRNVIIKYLPEDCSRLVQARMTVHFNAVCERFSPYDTTFDIQTAKELKDTKLSAACSLHAASGSASSSSSSLRRRRLMEIAEEEEEEQRAVKRQSTVNEEDRPATSDDKSASPQSPASPDPPVTLDSKLADSPDGTKFAVSSEPPSFVGVDRPPSPAKSFDAAHYSHRPDLYSYSSYPYNKPKVKLGPRPSLDVAGRPRTAGNYRPVANLPAGFKMFSKGSRKGRSDNSKEDAKSIKEEEPEITFLATSIPIPQDPAMSSVFQRPHTSGGRPATSSGVSVKSTAPTITGKLGITPEKARLMKAMQLREKKKKMNLQQQQASVTTTEAPQEPTSKDKGKGKEVEAEPQTGSSEEVEYAANEEEKDASDKALDTHFALSKADSGVDVASTLAVDRVSLDTQTDSHPPSPLAMSSELGDSTKASSVSESTDETVQPQPDAKDDDAPEDLSPPVDEEPERLILDDEEDDALAVKRMSEIPERPEDELEEEEASANVSVEQVAGGAEYAQHLEDEKAATEPVAEVDAEPESEPEPEPETAPRLAPALPVSKFATKTPSPRSTGQESQVPETPGAASHKKKTSGLQIPTSKFATGDSQSAQGPTLHSLMASGPPELYVAQDAPPVTPETKRSKRKGGLEPIRTNLDYVSDREAVRSEAHLSDDEDLMDELQSATVQEAKPVLVAKTPVASSFPSQSPPRQTTEALPTPRIVRTVSNPIRGPLLTPGDVSTSSARSVSASGAAYLHQITRQPSTTLSTNKSHMGSGISQRIKALEMLSGSSADGQQRLERPASTFFSVRKTGAREPSRSPSVVERADSLSRHHTPSPPQSRGRTSPGSSRLELRDRSGSMASRLSVFEGGNLPRGRPESIQVTARIVRDPFPKYNDQRPSTADLNQLDLKQSLLVVDHQKGDVSPTTIVPTVIETRDTPRKETIQERRQSKDKRRSQSQDGLSETRDEEDGQRQRRRSSLSIVKDFIKDRRGSILAGRSPSTDNLNNLASPGSVLSASRSPSRPPSVHTTSGLARRLSISSRRSSISKDRDAATPLPTPLSPSLMTEASGSGDEGRSSPGELGHKKTPSGGKSRASRFMRRLSSSLSSSRKNITPTISPTVAEEEEFSNSIPPSSSQGSGAAAHYPTIVAYLGDVNVQFPDNLLWKRRTMCLDSHGFLILSAVQGVTATTTAAAVAGKDKQAGAIKRYHLSDFRQPYTPEMEVQELPNSVCLDFVDGSGLQIACEDRAGQLNVLHVLQDAHQGHTSFGQ</sequence>
<accession>A0A507AWU8</accession>
<feature type="compositionally biased region" description="Polar residues" evidence="1">
    <location>
        <begin position="751"/>
        <end position="767"/>
    </location>
</feature>
<dbReference type="EMBL" id="SKBQ01000067">
    <property type="protein sequence ID" value="TPX09469.1"/>
    <property type="molecule type" value="Genomic_DNA"/>
</dbReference>
<dbReference type="Gene3D" id="3.40.20.10">
    <property type="entry name" value="Severin"/>
    <property type="match status" value="1"/>
</dbReference>
<feature type="region of interest" description="Disordered" evidence="1">
    <location>
        <begin position="465"/>
        <end position="705"/>
    </location>
</feature>
<evidence type="ECO:0000256" key="1">
    <source>
        <dbReference type="SAM" id="MobiDB-lite"/>
    </source>
</evidence>
<feature type="compositionally biased region" description="Polar residues" evidence="1">
    <location>
        <begin position="483"/>
        <end position="500"/>
    </location>
</feature>
<feature type="compositionally biased region" description="Basic and acidic residues" evidence="1">
    <location>
        <begin position="293"/>
        <end position="307"/>
    </location>
</feature>
<evidence type="ECO:0008006" key="4">
    <source>
        <dbReference type="Google" id="ProtNLM"/>
    </source>
</evidence>
<feature type="compositionally biased region" description="Polar residues" evidence="1">
    <location>
        <begin position="383"/>
        <end position="400"/>
    </location>
</feature>
<dbReference type="STRING" id="1093900.A0A507AWU8"/>
<keyword evidence="3" id="KW-1185">Reference proteome</keyword>
<feature type="compositionally biased region" description="Low complexity" evidence="1">
    <location>
        <begin position="1061"/>
        <end position="1079"/>
    </location>
</feature>
<reference evidence="2 3" key="1">
    <citation type="submission" date="2019-06" db="EMBL/GenBank/DDBJ databases">
        <title>Draft genome sequence of the filamentous fungus Phialemoniopsis curvata isolated from diesel fuel.</title>
        <authorList>
            <person name="Varaljay V.A."/>
            <person name="Lyon W.J."/>
            <person name="Crouch A.L."/>
            <person name="Drake C.E."/>
            <person name="Hollomon J.M."/>
            <person name="Nadeau L.J."/>
            <person name="Nunn H.S."/>
            <person name="Stevenson B.S."/>
            <person name="Bojanowski C.L."/>
            <person name="Crookes-Goodson W.J."/>
        </authorList>
    </citation>
    <scope>NUCLEOTIDE SEQUENCE [LARGE SCALE GENOMIC DNA]</scope>
    <source>
        <strain evidence="2 3">D216</strain>
    </source>
</reference>
<dbReference type="Proteomes" id="UP000319257">
    <property type="component" value="Unassembled WGS sequence"/>
</dbReference>
<feature type="compositionally biased region" description="Low complexity" evidence="1">
    <location>
        <begin position="558"/>
        <end position="567"/>
    </location>
</feature>
<comment type="caution">
    <text evidence="2">The sequence shown here is derived from an EMBL/GenBank/DDBJ whole genome shotgun (WGS) entry which is preliminary data.</text>
</comment>
<dbReference type="InParanoid" id="A0A507AWU8"/>
<dbReference type="CDD" id="cd11282">
    <property type="entry name" value="ADF_coactosin_like"/>
    <property type="match status" value="1"/>
</dbReference>
<feature type="compositionally biased region" description="Low complexity" evidence="1">
    <location>
        <begin position="1087"/>
        <end position="1096"/>
    </location>
</feature>
<feature type="region of interest" description="Disordered" evidence="1">
    <location>
        <begin position="751"/>
        <end position="797"/>
    </location>
</feature>